<organism evidence="1 2">
    <name type="scientific">Callithrix jacchus</name>
    <name type="common">White-tufted-ear marmoset</name>
    <name type="synonym">Simia Jacchus</name>
    <dbReference type="NCBI Taxonomy" id="9483"/>
    <lineage>
        <taxon>Eukaryota</taxon>
        <taxon>Metazoa</taxon>
        <taxon>Chordata</taxon>
        <taxon>Craniata</taxon>
        <taxon>Vertebrata</taxon>
        <taxon>Euteleostomi</taxon>
        <taxon>Mammalia</taxon>
        <taxon>Eutheria</taxon>
        <taxon>Euarchontoglires</taxon>
        <taxon>Primates</taxon>
        <taxon>Haplorrhini</taxon>
        <taxon>Platyrrhini</taxon>
        <taxon>Cebidae</taxon>
        <taxon>Callitrichinae</taxon>
        <taxon>Callithrix</taxon>
        <taxon>Callithrix</taxon>
    </lineage>
</organism>
<reference evidence="1" key="3">
    <citation type="submission" date="2025-09" db="UniProtKB">
        <authorList>
            <consortium name="Ensembl"/>
        </authorList>
    </citation>
    <scope>IDENTIFICATION</scope>
</reference>
<evidence type="ECO:0000313" key="1">
    <source>
        <dbReference type="Ensembl" id="ENSCJAP00000084153.1"/>
    </source>
</evidence>
<dbReference type="GeneTree" id="ENSGT00940000164709"/>
<dbReference type="PANTHER" id="PTHR46254">
    <property type="entry name" value="PROTEIN GVQW1-RELATED"/>
    <property type="match status" value="1"/>
</dbReference>
<evidence type="ECO:0000313" key="2">
    <source>
        <dbReference type="Proteomes" id="UP000008225"/>
    </source>
</evidence>
<proteinExistence type="predicted"/>
<sequence length="177" mass="19196">MGAQTDGKSEVGVQLHNLGSLQPPPPGLKQFSCLSLPSSWDYECMPPHPANFCCCYFLIDTGFHHIGQTGLELLISSGSLMGLPKCWDYRLGSPSQCKNSVSSSPIPSSPLPSPPSPPFLSPPLSFFPSLPPFMSLALETLTKHLLGARHRHWDPALKEPDLCPSGYSQLVGRELDL</sequence>
<reference evidence="1" key="2">
    <citation type="submission" date="2025-08" db="UniProtKB">
        <authorList>
            <consortium name="Ensembl"/>
        </authorList>
    </citation>
    <scope>IDENTIFICATION</scope>
</reference>
<dbReference type="AlphaFoldDB" id="A0A8I3WFI8"/>
<protein>
    <submittedName>
        <fullName evidence="1">Uncharacterized protein</fullName>
    </submittedName>
</protein>
<dbReference type="Ensembl" id="ENSCJAT00000140029.1">
    <property type="protein sequence ID" value="ENSCJAP00000084153.1"/>
    <property type="gene ID" value="ENSCJAG00000083160.1"/>
</dbReference>
<accession>A0A8I3WFI8</accession>
<dbReference type="Proteomes" id="UP000008225">
    <property type="component" value="Chromosome 6"/>
</dbReference>
<name>A0A8I3WFI8_CALJA</name>
<keyword evidence="2" id="KW-1185">Reference proteome</keyword>
<dbReference type="PANTHER" id="PTHR46254:SF3">
    <property type="entry name" value="SECRETED PROTEIN"/>
    <property type="match status" value="1"/>
</dbReference>
<dbReference type="PRINTS" id="PR02045">
    <property type="entry name" value="F138DOMAIN"/>
</dbReference>
<reference evidence="1 2" key="1">
    <citation type="submission" date="2009-03" db="EMBL/GenBank/DDBJ databases">
        <authorList>
            <person name="Warren W."/>
            <person name="Ye L."/>
            <person name="Minx P."/>
            <person name="Worley K."/>
            <person name="Gibbs R."/>
            <person name="Wilson R.K."/>
        </authorList>
    </citation>
    <scope>NUCLEOTIDE SEQUENCE [LARGE SCALE GENOMIC DNA]</scope>
</reference>